<dbReference type="EMBL" id="CVQH01023416">
    <property type="protein sequence ID" value="CRK35103.1"/>
    <property type="molecule type" value="Genomic_DNA"/>
</dbReference>
<gene>
    <name evidence="1" type="ORF">BN1708_006618</name>
</gene>
<keyword evidence="2" id="KW-1185">Reference proteome</keyword>
<dbReference type="Proteomes" id="UP000044602">
    <property type="component" value="Unassembled WGS sequence"/>
</dbReference>
<accession>A0A0G4MLA6</accession>
<name>A0A0G4MLA6_VERLO</name>
<sequence length="66" mass="7681">MGRPARWPVKRRNSGVEDMVTVACVVDRQAWLLGRGSRALFRRAMQWLQWEEKIIFSATAYLSSKI</sequence>
<dbReference type="AlphaFoldDB" id="A0A0G4MLA6"/>
<protein>
    <submittedName>
        <fullName evidence="1">Uncharacterized protein</fullName>
    </submittedName>
</protein>
<proteinExistence type="predicted"/>
<evidence type="ECO:0000313" key="2">
    <source>
        <dbReference type="Proteomes" id="UP000044602"/>
    </source>
</evidence>
<evidence type="ECO:0000313" key="1">
    <source>
        <dbReference type="EMBL" id="CRK35103.1"/>
    </source>
</evidence>
<organism evidence="1 2">
    <name type="scientific">Verticillium longisporum</name>
    <name type="common">Verticillium dahliae var. longisporum</name>
    <dbReference type="NCBI Taxonomy" id="100787"/>
    <lineage>
        <taxon>Eukaryota</taxon>
        <taxon>Fungi</taxon>
        <taxon>Dikarya</taxon>
        <taxon>Ascomycota</taxon>
        <taxon>Pezizomycotina</taxon>
        <taxon>Sordariomycetes</taxon>
        <taxon>Hypocreomycetidae</taxon>
        <taxon>Glomerellales</taxon>
        <taxon>Plectosphaerellaceae</taxon>
        <taxon>Verticillium</taxon>
    </lineage>
</organism>
<reference evidence="1 2" key="1">
    <citation type="submission" date="2015-05" db="EMBL/GenBank/DDBJ databases">
        <authorList>
            <person name="Wang D.B."/>
            <person name="Wang M."/>
        </authorList>
    </citation>
    <scope>NUCLEOTIDE SEQUENCE [LARGE SCALE GENOMIC DNA]</scope>
    <source>
        <strain evidence="1">VL1</strain>
    </source>
</reference>